<evidence type="ECO:0000313" key="2">
    <source>
        <dbReference type="Proteomes" id="UP001595872"/>
    </source>
</evidence>
<dbReference type="EMBL" id="JBHSIT010000014">
    <property type="protein sequence ID" value="MFC4912845.1"/>
    <property type="molecule type" value="Genomic_DNA"/>
</dbReference>
<reference evidence="2" key="1">
    <citation type="journal article" date="2019" name="Int. J. Syst. Evol. Microbiol.">
        <title>The Global Catalogue of Microorganisms (GCM) 10K type strain sequencing project: providing services to taxonomists for standard genome sequencing and annotation.</title>
        <authorList>
            <consortium name="The Broad Institute Genomics Platform"/>
            <consortium name="The Broad Institute Genome Sequencing Center for Infectious Disease"/>
            <person name="Wu L."/>
            <person name="Ma J."/>
        </authorList>
    </citation>
    <scope>NUCLEOTIDE SEQUENCE [LARGE SCALE GENOMIC DNA]</scope>
    <source>
        <strain evidence="2">KLKA75</strain>
    </source>
</reference>
<accession>A0ABV9U8G5</accession>
<name>A0ABV9U8G5_9ACTN</name>
<protein>
    <recommendedName>
        <fullName evidence="3">SUKH-4 immunity protein of toxin-antitoxin system</fullName>
    </recommendedName>
</protein>
<proteinExistence type="predicted"/>
<keyword evidence="2" id="KW-1185">Reference proteome</keyword>
<evidence type="ECO:0008006" key="3">
    <source>
        <dbReference type="Google" id="ProtNLM"/>
    </source>
</evidence>
<sequence>MRDRTRARIAEVKGKLATESDLTVVHRFNQGATDVPTELPLAVQELLAETDGFHVGWISVPSAKRQSAVQFYLDDPETMATISREGDRWYVVGTLHDFPFLIEQGEGSIWWFSDLGRESFLDSPFERLADDLDDFIVSYALGSGYRRIFGESADEWYAFLVRHGFASQRDSSHDRS</sequence>
<dbReference type="Proteomes" id="UP001595872">
    <property type="component" value="Unassembled WGS sequence"/>
</dbReference>
<gene>
    <name evidence="1" type="ORF">ACFPCY_36485</name>
</gene>
<comment type="caution">
    <text evidence="1">The sequence shown here is derived from an EMBL/GenBank/DDBJ whole genome shotgun (WGS) entry which is preliminary data.</text>
</comment>
<dbReference type="RefSeq" id="WP_378263183.1">
    <property type="nucleotide sequence ID" value="NZ_JBHSIT010000014.1"/>
</dbReference>
<evidence type="ECO:0000313" key="1">
    <source>
        <dbReference type="EMBL" id="MFC4912845.1"/>
    </source>
</evidence>
<organism evidence="1 2">
    <name type="scientific">Actinomadura gamaensis</name>
    <dbReference type="NCBI Taxonomy" id="1763541"/>
    <lineage>
        <taxon>Bacteria</taxon>
        <taxon>Bacillati</taxon>
        <taxon>Actinomycetota</taxon>
        <taxon>Actinomycetes</taxon>
        <taxon>Streptosporangiales</taxon>
        <taxon>Thermomonosporaceae</taxon>
        <taxon>Actinomadura</taxon>
    </lineage>
</organism>